<gene>
    <name evidence="1" type="ORF">FHS55_000639</name>
</gene>
<dbReference type="AlphaFoldDB" id="A0A839Z4Y0"/>
<comment type="caution">
    <text evidence="1">The sequence shown here is derived from an EMBL/GenBank/DDBJ whole genome shotgun (WGS) entry which is preliminary data.</text>
</comment>
<evidence type="ECO:0000313" key="2">
    <source>
        <dbReference type="Proteomes" id="UP000533469"/>
    </source>
</evidence>
<organism evidence="1 2">
    <name type="scientific">Ancylobacter tetraedralis</name>
    <dbReference type="NCBI Taxonomy" id="217068"/>
    <lineage>
        <taxon>Bacteria</taxon>
        <taxon>Pseudomonadati</taxon>
        <taxon>Pseudomonadota</taxon>
        <taxon>Alphaproteobacteria</taxon>
        <taxon>Hyphomicrobiales</taxon>
        <taxon>Xanthobacteraceae</taxon>
        <taxon>Ancylobacter</taxon>
    </lineage>
</organism>
<dbReference type="Pfam" id="PF06945">
    <property type="entry name" value="DUF1289"/>
    <property type="match status" value="1"/>
</dbReference>
<reference evidence="1 2" key="1">
    <citation type="submission" date="2020-08" db="EMBL/GenBank/DDBJ databases">
        <title>Genomic Encyclopedia of Type Strains, Phase IV (KMG-IV): sequencing the most valuable type-strain genomes for metagenomic binning, comparative biology and taxonomic classification.</title>
        <authorList>
            <person name="Goeker M."/>
        </authorList>
    </citation>
    <scope>NUCLEOTIDE SEQUENCE [LARGE SCALE GENOMIC DNA]</scope>
    <source>
        <strain evidence="1 2">DSM 5895</strain>
    </source>
</reference>
<dbReference type="PANTHER" id="PTHR35175:SF2">
    <property type="entry name" value="DUF1289 DOMAIN-CONTAINING PROTEIN"/>
    <property type="match status" value="1"/>
</dbReference>
<evidence type="ECO:0000313" key="1">
    <source>
        <dbReference type="EMBL" id="MBB3770053.1"/>
    </source>
</evidence>
<dbReference type="Proteomes" id="UP000533469">
    <property type="component" value="Unassembled WGS sequence"/>
</dbReference>
<dbReference type="InterPro" id="IPR010710">
    <property type="entry name" value="DUF1289"/>
</dbReference>
<sequence length="58" mass="6158">MTVSTPCISICTLDVSGRQCLGCGRTLAEIGAWSGMTEAERRAIMARLAGRPTAESDR</sequence>
<dbReference type="EMBL" id="JACICD010000001">
    <property type="protein sequence ID" value="MBB3770053.1"/>
    <property type="molecule type" value="Genomic_DNA"/>
</dbReference>
<proteinExistence type="predicted"/>
<dbReference type="PANTHER" id="PTHR35175">
    <property type="entry name" value="DUF1289 DOMAIN-CONTAINING PROTEIN"/>
    <property type="match status" value="1"/>
</dbReference>
<keyword evidence="2" id="KW-1185">Reference proteome</keyword>
<dbReference type="RefSeq" id="WP_246339781.1">
    <property type="nucleotide sequence ID" value="NZ_JACICD010000001.1"/>
</dbReference>
<protein>
    <recommendedName>
        <fullName evidence="3">DUF1289 domain-containing protein</fullName>
    </recommendedName>
</protein>
<evidence type="ECO:0008006" key="3">
    <source>
        <dbReference type="Google" id="ProtNLM"/>
    </source>
</evidence>
<name>A0A839Z4Y0_9HYPH</name>
<accession>A0A839Z4Y0</accession>